<dbReference type="Pfam" id="PF09261">
    <property type="entry name" value="Alpha-mann_mid"/>
    <property type="match status" value="1"/>
</dbReference>
<comment type="similarity">
    <text evidence="1">Belongs to the glycosyl hydrolase 38 family.</text>
</comment>
<dbReference type="Gene3D" id="3.20.110.10">
    <property type="entry name" value="Glycoside hydrolase 38, N terminal domain"/>
    <property type="match status" value="1"/>
</dbReference>
<dbReference type="InterPro" id="IPR011682">
    <property type="entry name" value="Glyco_hydro_38_C"/>
</dbReference>
<accession>A0A399FUL1</accession>
<evidence type="ECO:0000313" key="6">
    <source>
        <dbReference type="EMBL" id="RII00068.1"/>
    </source>
</evidence>
<reference evidence="6 7" key="1">
    <citation type="submission" date="2018-08" db="EMBL/GenBank/DDBJ databases">
        <title>Draft genome of candidate division NPL-UPA2 bacterium Unc8 that adapted to ultra-basic serpentinizing groundwater.</title>
        <authorList>
            <person name="Ishii S."/>
            <person name="Suzuki S."/>
            <person name="Nealson K.H."/>
        </authorList>
    </citation>
    <scope>NUCLEOTIDE SEQUENCE [LARGE SCALE GENOMIC DNA]</scope>
    <source>
        <strain evidence="6">Unc8</strain>
    </source>
</reference>
<dbReference type="SUPFAM" id="SSF88713">
    <property type="entry name" value="Glycoside hydrolase/deacetylase"/>
    <property type="match status" value="1"/>
</dbReference>
<dbReference type="InterPro" id="IPR028995">
    <property type="entry name" value="Glyco_hydro_57/38_cen_sf"/>
</dbReference>
<evidence type="ECO:0000256" key="3">
    <source>
        <dbReference type="ARBA" id="ARBA00022801"/>
    </source>
</evidence>
<dbReference type="EMBL" id="NDHY01000008">
    <property type="protein sequence ID" value="RII00068.1"/>
    <property type="molecule type" value="Genomic_DNA"/>
</dbReference>
<sequence length="839" mass="97636">MQTIYLAPLSHYDVAWAFTKEDYLDINEGILQSVVEFMKKYEEYKFSWEQVFPLEVLERRNPGLWAEIKEMIQKGKLEIVDGQYLMPDTMLPAGEVLVREILFGKRYCKEKFGMDVPVAWCADSFGMNAQLPQIYKRSGYKWVAFRRGAREMQSEFLWKGLDGTTILAHWMPLGYRAGFYLDKLKESYIELNKYATTFNILMPSGSGSTPPQEEVIEAVKQWNKEHLGESQMKIVVPSEFFRAVELEEEKLEVRSGELYDEALIEVFPQVCSSRAWIVMGARKCEGLLTAAEWFSTLAWLLGNDYPQDIISECWEKMLFVAFHDIITGCGIDEIYDDVREIFSFLEEHLTKLLNDCLKFIASQINTQGEAVVVFNPLPQKTKNWCEVDLKLQGWEKEPGLKFGEEEIETQVLSLKKDAQGRINSAKLGFFAELLPMGYKAYRLVERGKEPEWEIKVEGNKIENQFFRSLVNPETGIIEVFDKKERPLFKGNELNIENEVGDLYYHQYMFFELVKNESGDGIHYGVFKPEKFSIERGALKTKVILEEGYYCLRWPYRLFDKFGTKLHKNRVLDITKEIIIYRDSSRIEFVTRVKSKYPNIRLRVKFDTFKERMVYFRETQFGIVPEPTELSTSLEKTKIPAGIPTFLSWFDYGDGTRGITFMNKGIPANEIRGSNVYLTLLRSVGMLSADGRAGPMIPTPDALELNKNYTFEYALSPHEYDWRRAQVYKHSQEFQRRPLWVQVNSKGDLLLELSFLKLSPDNIILSALKKAEGGNEIVLRFYETKGEQTTAEIEFFHEISRCMVTDLLEQEEHELKLEQNKLRMEIKPFEIVTLKLTVFP</sequence>
<dbReference type="GO" id="GO:0004559">
    <property type="term" value="F:alpha-mannosidase activity"/>
    <property type="evidence" value="ECO:0007669"/>
    <property type="project" value="InterPro"/>
</dbReference>
<dbReference type="Gene3D" id="2.60.40.2220">
    <property type="match status" value="1"/>
</dbReference>
<dbReference type="GO" id="GO:0009313">
    <property type="term" value="P:oligosaccharide catabolic process"/>
    <property type="evidence" value="ECO:0007669"/>
    <property type="project" value="TreeGrafter"/>
</dbReference>
<dbReference type="InterPro" id="IPR000602">
    <property type="entry name" value="Glyco_hydro_38_N"/>
</dbReference>
<evidence type="ECO:0000256" key="2">
    <source>
        <dbReference type="ARBA" id="ARBA00022723"/>
    </source>
</evidence>
<dbReference type="PANTHER" id="PTHR46017:SF2">
    <property type="entry name" value="MANNOSYLGLYCERATE HYDROLASE"/>
    <property type="match status" value="1"/>
</dbReference>
<dbReference type="InterPro" id="IPR015341">
    <property type="entry name" value="Glyco_hydro_38_cen"/>
</dbReference>
<keyword evidence="4" id="KW-0326">Glycosidase</keyword>
<dbReference type="SUPFAM" id="SSF74650">
    <property type="entry name" value="Galactose mutarotase-like"/>
    <property type="match status" value="1"/>
</dbReference>
<dbReference type="InterPro" id="IPR027291">
    <property type="entry name" value="Glyco_hydro_38_N_sf"/>
</dbReference>
<organism evidence="6 7">
    <name type="scientific">candidate division NPL-UPA2 bacterium Unc8</name>
    <dbReference type="NCBI Taxonomy" id="1980939"/>
    <lineage>
        <taxon>Bacteria</taxon>
    </lineage>
</organism>
<evidence type="ECO:0000313" key="7">
    <source>
        <dbReference type="Proteomes" id="UP000266287"/>
    </source>
</evidence>
<dbReference type="InterPro" id="IPR037094">
    <property type="entry name" value="Glyco_hydro_38_cen_sf"/>
</dbReference>
<evidence type="ECO:0000256" key="1">
    <source>
        <dbReference type="ARBA" id="ARBA00009792"/>
    </source>
</evidence>
<name>A0A399FUL1_UNCN2</name>
<dbReference type="InterPro" id="IPR011330">
    <property type="entry name" value="Glyco_hydro/deAcase_b/a-brl"/>
</dbReference>
<dbReference type="GO" id="GO:0006013">
    <property type="term" value="P:mannose metabolic process"/>
    <property type="evidence" value="ECO:0007669"/>
    <property type="project" value="InterPro"/>
</dbReference>
<dbReference type="GO" id="GO:0030246">
    <property type="term" value="F:carbohydrate binding"/>
    <property type="evidence" value="ECO:0007669"/>
    <property type="project" value="InterPro"/>
</dbReference>
<dbReference type="AlphaFoldDB" id="A0A399FUL1"/>
<keyword evidence="3 6" id="KW-0378">Hydrolase</keyword>
<evidence type="ECO:0000256" key="4">
    <source>
        <dbReference type="ARBA" id="ARBA00023295"/>
    </source>
</evidence>
<dbReference type="GO" id="GO:0046872">
    <property type="term" value="F:metal ion binding"/>
    <property type="evidence" value="ECO:0007669"/>
    <property type="project" value="UniProtKB-KW"/>
</dbReference>
<dbReference type="PANTHER" id="PTHR46017">
    <property type="entry name" value="ALPHA-MANNOSIDASE 2C1"/>
    <property type="match status" value="1"/>
</dbReference>
<dbReference type="InterPro" id="IPR041147">
    <property type="entry name" value="GH38_C"/>
</dbReference>
<protein>
    <submittedName>
        <fullName evidence="6">Glycoside hydrolase</fullName>
    </submittedName>
</protein>
<dbReference type="InterPro" id="IPR011013">
    <property type="entry name" value="Gal_mutarotase_sf_dom"/>
</dbReference>
<dbReference type="Gene3D" id="1.20.1270.50">
    <property type="entry name" value="Glycoside hydrolase family 38, central domain"/>
    <property type="match status" value="1"/>
</dbReference>
<dbReference type="Pfam" id="PF07748">
    <property type="entry name" value="Glyco_hydro_38C"/>
    <property type="match status" value="1"/>
</dbReference>
<feature type="domain" description="Glycoside hydrolase family 38 central" evidence="5">
    <location>
        <begin position="272"/>
        <end position="342"/>
    </location>
</feature>
<proteinExistence type="inferred from homology"/>
<dbReference type="Gene3D" id="2.70.98.30">
    <property type="entry name" value="Golgi alpha-mannosidase II, domain 4"/>
    <property type="match status" value="1"/>
</dbReference>
<dbReference type="SMART" id="SM00872">
    <property type="entry name" value="Alpha-mann_mid"/>
    <property type="match status" value="1"/>
</dbReference>
<dbReference type="SUPFAM" id="SSF88688">
    <property type="entry name" value="Families 57/38 glycoside transferase middle domain"/>
    <property type="match status" value="1"/>
</dbReference>
<dbReference type="Pfam" id="PF17677">
    <property type="entry name" value="Glyco_hydro38C2"/>
    <property type="match status" value="1"/>
</dbReference>
<dbReference type="CDD" id="cd10786">
    <property type="entry name" value="GH38N_AMII_like"/>
    <property type="match status" value="1"/>
</dbReference>
<keyword evidence="2" id="KW-0479">Metal-binding</keyword>
<gene>
    <name evidence="6" type="ORF">B9J77_03945</name>
</gene>
<dbReference type="Pfam" id="PF01074">
    <property type="entry name" value="Glyco_hydro_38N"/>
    <property type="match status" value="1"/>
</dbReference>
<dbReference type="Proteomes" id="UP000266287">
    <property type="component" value="Unassembled WGS sequence"/>
</dbReference>
<evidence type="ECO:0000259" key="5">
    <source>
        <dbReference type="SMART" id="SM00872"/>
    </source>
</evidence>
<comment type="caution">
    <text evidence="6">The sequence shown here is derived from an EMBL/GenBank/DDBJ whole genome shotgun (WGS) entry which is preliminary data.</text>
</comment>